<dbReference type="InterPro" id="IPR011992">
    <property type="entry name" value="EF-hand-dom_pair"/>
</dbReference>
<organism evidence="12 13">
    <name type="scientific">Polyplax serrata</name>
    <name type="common">Common mouse louse</name>
    <dbReference type="NCBI Taxonomy" id="468196"/>
    <lineage>
        <taxon>Eukaryota</taxon>
        <taxon>Metazoa</taxon>
        <taxon>Ecdysozoa</taxon>
        <taxon>Arthropoda</taxon>
        <taxon>Hexapoda</taxon>
        <taxon>Insecta</taxon>
        <taxon>Pterygota</taxon>
        <taxon>Neoptera</taxon>
        <taxon>Paraneoptera</taxon>
        <taxon>Psocodea</taxon>
        <taxon>Troctomorpha</taxon>
        <taxon>Phthiraptera</taxon>
        <taxon>Anoplura</taxon>
        <taxon>Polyplacidae</taxon>
        <taxon>Polyplax</taxon>
    </lineage>
</organism>
<keyword evidence="4" id="KW-0677">Repeat</keyword>
<dbReference type="GO" id="GO:0008201">
    <property type="term" value="F:heparin binding"/>
    <property type="evidence" value="ECO:0007669"/>
    <property type="project" value="TreeGrafter"/>
</dbReference>
<evidence type="ECO:0000256" key="6">
    <source>
        <dbReference type="ARBA" id="ARBA00023157"/>
    </source>
</evidence>
<keyword evidence="3" id="KW-0732">Signal</keyword>
<dbReference type="FunFam" id="4.10.800.10:FF:000004">
    <property type="entry name" value="SPARC-related modular calcium-binding protein 1"/>
    <property type="match status" value="1"/>
</dbReference>
<name>A0AAN8PEY5_POLSC</name>
<evidence type="ECO:0000256" key="7">
    <source>
        <dbReference type="ARBA" id="ARBA00023180"/>
    </source>
</evidence>
<keyword evidence="9" id="KW-0472">Membrane</keyword>
<dbReference type="Gene3D" id="3.30.60.30">
    <property type="match status" value="1"/>
</dbReference>
<feature type="disulfide bond" evidence="8">
    <location>
        <begin position="150"/>
        <end position="170"/>
    </location>
</feature>
<dbReference type="Pfam" id="PF00086">
    <property type="entry name" value="Thyroglobulin_1"/>
    <property type="match status" value="2"/>
</dbReference>
<dbReference type="InterPro" id="IPR019577">
    <property type="entry name" value="SPARC/Testican_Ca-bd-dom"/>
</dbReference>
<feature type="domain" description="Kazal-like" evidence="11">
    <location>
        <begin position="52"/>
        <end position="106"/>
    </location>
</feature>
<keyword evidence="6 8" id="KW-1015">Disulfide bond</keyword>
<dbReference type="InterPro" id="IPR002350">
    <property type="entry name" value="Kazal_dom"/>
</dbReference>
<dbReference type="AlphaFoldDB" id="A0AAN8PEY5"/>
<feature type="disulfide bond" evidence="8">
    <location>
        <begin position="141"/>
        <end position="148"/>
    </location>
</feature>
<dbReference type="PANTHER" id="PTHR12352:SF30">
    <property type="entry name" value="FI05255P"/>
    <property type="match status" value="1"/>
</dbReference>
<dbReference type="SUPFAM" id="SSF57610">
    <property type="entry name" value="Thyroglobulin type-1 domain"/>
    <property type="match status" value="2"/>
</dbReference>
<evidence type="ECO:0000256" key="9">
    <source>
        <dbReference type="SAM" id="Phobius"/>
    </source>
</evidence>
<evidence type="ECO:0000256" key="8">
    <source>
        <dbReference type="PROSITE-ProRule" id="PRU00500"/>
    </source>
</evidence>
<evidence type="ECO:0000256" key="5">
    <source>
        <dbReference type="ARBA" id="ARBA00022837"/>
    </source>
</evidence>
<evidence type="ECO:0000313" key="13">
    <source>
        <dbReference type="Proteomes" id="UP001372834"/>
    </source>
</evidence>
<dbReference type="PROSITE" id="PS51465">
    <property type="entry name" value="KAZAL_2"/>
    <property type="match status" value="1"/>
</dbReference>
<dbReference type="PROSITE" id="PS00484">
    <property type="entry name" value="THYROGLOBULIN_1_1"/>
    <property type="match status" value="2"/>
</dbReference>
<evidence type="ECO:0000256" key="1">
    <source>
        <dbReference type="ARBA" id="ARBA00004613"/>
    </source>
</evidence>
<dbReference type="PROSITE" id="PS51162">
    <property type="entry name" value="THYROGLOBULIN_1_2"/>
    <property type="match status" value="2"/>
</dbReference>
<dbReference type="InterPro" id="IPR051950">
    <property type="entry name" value="Dev_reg/Prot_inhib"/>
</dbReference>
<dbReference type="GO" id="GO:0005604">
    <property type="term" value="C:basement membrane"/>
    <property type="evidence" value="ECO:0007669"/>
    <property type="project" value="TreeGrafter"/>
</dbReference>
<dbReference type="Pfam" id="PF10591">
    <property type="entry name" value="SPARC_Ca_bdg"/>
    <property type="match status" value="2"/>
</dbReference>
<feature type="transmembrane region" description="Helical" evidence="9">
    <location>
        <begin position="20"/>
        <end position="41"/>
    </location>
</feature>
<dbReference type="InterPro" id="IPR018247">
    <property type="entry name" value="EF_Hand_1_Ca_BS"/>
</dbReference>
<dbReference type="Proteomes" id="UP001372834">
    <property type="component" value="Unassembled WGS sequence"/>
</dbReference>
<dbReference type="CDD" id="cd16234">
    <property type="entry name" value="EFh_SPARC_SMOC"/>
    <property type="match status" value="1"/>
</dbReference>
<dbReference type="GO" id="GO:0005509">
    <property type="term" value="F:calcium ion binding"/>
    <property type="evidence" value="ECO:0007669"/>
    <property type="project" value="InterPro"/>
</dbReference>
<accession>A0AAN8PEY5</accession>
<feature type="domain" description="Thyroglobulin type-1" evidence="10">
    <location>
        <begin position="322"/>
        <end position="387"/>
    </location>
</feature>
<dbReference type="Pfam" id="PF07648">
    <property type="entry name" value="Kazal_2"/>
    <property type="match status" value="1"/>
</dbReference>
<dbReference type="PROSITE" id="PS00018">
    <property type="entry name" value="EF_HAND_1"/>
    <property type="match status" value="2"/>
</dbReference>
<protein>
    <submittedName>
        <fullName evidence="12">Uncharacterized protein</fullName>
    </submittedName>
</protein>
<dbReference type="SUPFAM" id="SSF47473">
    <property type="entry name" value="EF-hand"/>
    <property type="match status" value="2"/>
</dbReference>
<evidence type="ECO:0000259" key="10">
    <source>
        <dbReference type="PROSITE" id="PS51162"/>
    </source>
</evidence>
<dbReference type="PANTHER" id="PTHR12352">
    <property type="entry name" value="SECRETED MODULAR CALCIUM-BINDING PROTEIN"/>
    <property type="match status" value="1"/>
</dbReference>
<keyword evidence="7" id="KW-0325">Glycoprotein</keyword>
<sequence>MGVSSPLHYVKGYSVGKPPVIIFVICLILCATATIGMGLFIQYSDTILNPEVKGRSDCEKEIETKRKDYMKLCGTNNVTYINQCFFEMDICLGNKISVKHVGKCRTRQPCFRELNKVHKNRKNRGFVPTCLKDGRYAPVQCHTETAFCWCVNPRGKLIPNTAKHYQKPNCARKLKTRRRASQMRKGEKDLCGPNDKQKFGENLMNLFRAEYGKDLDDGVDSALLNQKILNWKFQSIDRNDDEYLQRTEYKVLRRLKKLIKPKKCAKMFAKICDMDKDMRISKPEWSACLGVNMVTLKGSPVVSLSGQLPGLEHVNRKDEPEANDCFSDRQAVLSEQRSNNLYVPECTPDGRYNKIQCYRSTGYCWCVNEDDGKPIPGTSVKDQLPKCDSVPAPIRPMKGCPGEKKEIFLKGLMEFLLTKVISKNGTQYSMDKVVSLSFSALDSNNNKFLERKEWKTFRALVSGTKNLRRCGKRLPRFCDVNNDRRISITEWTNCLHRRGPNPLKSYLKDDD</sequence>
<evidence type="ECO:0000259" key="11">
    <source>
        <dbReference type="PROSITE" id="PS51465"/>
    </source>
</evidence>
<keyword evidence="5" id="KW-0106">Calcium</keyword>
<evidence type="ECO:0000256" key="2">
    <source>
        <dbReference type="ARBA" id="ARBA00022525"/>
    </source>
</evidence>
<comment type="caution">
    <text evidence="12">The sequence shown here is derived from an EMBL/GenBank/DDBJ whole genome shotgun (WGS) entry which is preliminary data.</text>
</comment>
<keyword evidence="9" id="KW-0812">Transmembrane</keyword>
<dbReference type="CDD" id="cd00104">
    <property type="entry name" value="KAZAL_FS"/>
    <property type="match status" value="1"/>
</dbReference>
<feature type="domain" description="Thyroglobulin type-1" evidence="10">
    <location>
        <begin position="107"/>
        <end position="170"/>
    </location>
</feature>
<dbReference type="InterPro" id="IPR000716">
    <property type="entry name" value="Thyroglobulin_1"/>
</dbReference>
<comment type="subcellular location">
    <subcellularLocation>
        <location evidence="1">Secreted</location>
    </subcellularLocation>
</comment>
<dbReference type="CDD" id="cd00191">
    <property type="entry name" value="TY"/>
    <property type="match status" value="2"/>
</dbReference>
<gene>
    <name evidence="12" type="ORF">RUM43_011280</name>
</gene>
<evidence type="ECO:0000313" key="12">
    <source>
        <dbReference type="EMBL" id="KAK6620977.1"/>
    </source>
</evidence>
<dbReference type="InterPro" id="IPR036857">
    <property type="entry name" value="Thyroglobulin_1_sf"/>
</dbReference>
<dbReference type="GO" id="GO:0030198">
    <property type="term" value="P:extracellular matrix organization"/>
    <property type="evidence" value="ECO:0007669"/>
    <property type="project" value="TreeGrafter"/>
</dbReference>
<keyword evidence="9" id="KW-1133">Transmembrane helix</keyword>
<dbReference type="Gene3D" id="4.10.800.10">
    <property type="entry name" value="Thyroglobulin type-1"/>
    <property type="match status" value="2"/>
</dbReference>
<dbReference type="SMART" id="SM00211">
    <property type="entry name" value="TY"/>
    <property type="match status" value="2"/>
</dbReference>
<dbReference type="EMBL" id="JAWJWE010000039">
    <property type="protein sequence ID" value="KAK6620977.1"/>
    <property type="molecule type" value="Genomic_DNA"/>
</dbReference>
<proteinExistence type="predicted"/>
<evidence type="ECO:0000256" key="3">
    <source>
        <dbReference type="ARBA" id="ARBA00022729"/>
    </source>
</evidence>
<dbReference type="Gene3D" id="1.10.238.10">
    <property type="entry name" value="EF-hand"/>
    <property type="match status" value="2"/>
</dbReference>
<feature type="disulfide bond" evidence="8">
    <location>
        <begin position="357"/>
        <end position="364"/>
    </location>
</feature>
<evidence type="ECO:0000256" key="4">
    <source>
        <dbReference type="ARBA" id="ARBA00022737"/>
    </source>
</evidence>
<dbReference type="SMART" id="SM00280">
    <property type="entry name" value="KAZAL"/>
    <property type="match status" value="1"/>
</dbReference>
<keyword evidence="2" id="KW-0964">Secreted</keyword>
<reference evidence="12 13" key="1">
    <citation type="submission" date="2023-10" db="EMBL/GenBank/DDBJ databases">
        <title>Genomes of two closely related lineages of the louse Polyplax serrata with different host specificities.</title>
        <authorList>
            <person name="Martinu J."/>
            <person name="Tarabai H."/>
            <person name="Stefka J."/>
            <person name="Hypsa V."/>
        </authorList>
    </citation>
    <scope>NUCLEOTIDE SEQUENCE [LARGE SCALE GENOMIC DNA]</scope>
    <source>
        <strain evidence="12">HR10_N</strain>
    </source>
</reference>
<dbReference type="GO" id="GO:0050840">
    <property type="term" value="F:extracellular matrix binding"/>
    <property type="evidence" value="ECO:0007669"/>
    <property type="project" value="TreeGrafter"/>
</dbReference>
<comment type="caution">
    <text evidence="8">Lacks conserved residue(s) required for the propagation of feature annotation.</text>
</comment>
<dbReference type="GO" id="GO:0005615">
    <property type="term" value="C:extracellular space"/>
    <property type="evidence" value="ECO:0007669"/>
    <property type="project" value="TreeGrafter"/>
</dbReference>